<organism evidence="2 3">
    <name type="scientific">Denitratimonas tolerans</name>
    <dbReference type="NCBI Taxonomy" id="1338420"/>
    <lineage>
        <taxon>Bacteria</taxon>
        <taxon>Pseudomonadati</taxon>
        <taxon>Pseudomonadota</taxon>
        <taxon>Gammaproteobacteria</taxon>
        <taxon>Lysobacterales</taxon>
        <taxon>Lysobacteraceae</taxon>
        <taxon>Denitratimonas</taxon>
    </lineage>
</organism>
<reference evidence="2 3" key="1">
    <citation type="journal article" date="2016" name="Antonie Van Leeuwenhoek">
        <title>Denitratimonas tolerans gen. nov., sp. nov., a denitrifying bacterium isolated from a bioreactor for tannery wastewater treatment.</title>
        <authorList>
            <person name="Han S.I."/>
            <person name="Kim J.O."/>
            <person name="Lee Y.R."/>
            <person name="Ekpeghere K.I."/>
            <person name="Koh S.C."/>
            <person name="Whang K.S."/>
        </authorList>
    </citation>
    <scope>NUCLEOTIDE SEQUENCE [LARGE SCALE GENOMIC DNA]</scope>
    <source>
        <strain evidence="2 3">KACC 17565</strain>
    </source>
</reference>
<evidence type="ECO:0000259" key="1">
    <source>
        <dbReference type="Pfam" id="PF01850"/>
    </source>
</evidence>
<proteinExistence type="predicted"/>
<comment type="caution">
    <text evidence="2">The sequence shown here is derived from an EMBL/GenBank/DDBJ whole genome shotgun (WGS) entry which is preliminary data.</text>
</comment>
<dbReference type="Proteomes" id="UP001364472">
    <property type="component" value="Unassembled WGS sequence"/>
</dbReference>
<accession>A0AAW9R6B6</accession>
<dbReference type="CDD" id="cd18692">
    <property type="entry name" value="PIN_VapC-like"/>
    <property type="match status" value="1"/>
</dbReference>
<dbReference type="GO" id="GO:0004521">
    <property type="term" value="F:RNA endonuclease activity"/>
    <property type="evidence" value="ECO:0007669"/>
    <property type="project" value="InterPro"/>
</dbReference>
<dbReference type="AlphaFoldDB" id="A0AAW9R6B6"/>
<protein>
    <submittedName>
        <fullName evidence="2">PIN domain-containing protein</fullName>
    </submittedName>
</protein>
<dbReference type="PANTHER" id="PTHR42188">
    <property type="entry name" value="23S RRNA-SPECIFIC ENDONUCLEASE VAPC20"/>
    <property type="match status" value="1"/>
</dbReference>
<dbReference type="Pfam" id="PF01850">
    <property type="entry name" value="PIN"/>
    <property type="match status" value="1"/>
</dbReference>
<evidence type="ECO:0000313" key="2">
    <source>
        <dbReference type="EMBL" id="MEJ1249364.1"/>
    </source>
</evidence>
<feature type="domain" description="PIN" evidence="1">
    <location>
        <begin position="5"/>
        <end position="121"/>
    </location>
</feature>
<keyword evidence="3" id="KW-1185">Reference proteome</keyword>
<dbReference type="InterPro" id="IPR029060">
    <property type="entry name" value="PIN-like_dom_sf"/>
</dbReference>
<dbReference type="EMBL" id="JBBDHC010000007">
    <property type="protein sequence ID" value="MEJ1249364.1"/>
    <property type="molecule type" value="Genomic_DNA"/>
</dbReference>
<evidence type="ECO:0000313" key="3">
    <source>
        <dbReference type="Proteomes" id="UP001364472"/>
    </source>
</evidence>
<dbReference type="InterPro" id="IPR039018">
    <property type="entry name" value="VapC20-like"/>
</dbReference>
<dbReference type="RefSeq" id="WP_337335079.1">
    <property type="nucleotide sequence ID" value="NZ_JBBDHC010000007.1"/>
</dbReference>
<sequence>MSVEVFVDTNLLFYANTQAEDPRHEQARELIRPLWSEPGKAAVSVQVLQELHVNLMRKGGLSAAQSAERVNHYLAWRVVDNDRVLLASAFDVQTRWQLSFWDSLIVAAAQRAGAGRLWTEDLGHGQWYGEVQAINPLKGG</sequence>
<dbReference type="SUPFAM" id="SSF88723">
    <property type="entry name" value="PIN domain-like"/>
    <property type="match status" value="1"/>
</dbReference>
<name>A0AAW9R6B6_9GAMM</name>
<dbReference type="GO" id="GO:0016075">
    <property type="term" value="P:rRNA catabolic process"/>
    <property type="evidence" value="ECO:0007669"/>
    <property type="project" value="TreeGrafter"/>
</dbReference>
<dbReference type="Gene3D" id="3.40.50.1010">
    <property type="entry name" value="5'-nuclease"/>
    <property type="match status" value="1"/>
</dbReference>
<dbReference type="InterPro" id="IPR002716">
    <property type="entry name" value="PIN_dom"/>
</dbReference>
<dbReference type="PANTHER" id="PTHR42188:SF1">
    <property type="entry name" value="23S RRNA-SPECIFIC ENDONUCLEASE VAPC20"/>
    <property type="match status" value="1"/>
</dbReference>
<gene>
    <name evidence="2" type="ORF">WB794_06720</name>
</gene>